<name>A0A0U3TM80_9CAUD</name>
<reference evidence="1 2" key="1">
    <citation type="submission" date="2015-11" db="EMBL/GenBank/DDBJ databases">
        <authorList>
            <person name="Trulli M."/>
            <person name="Cordero M."/>
            <person name="Cross T."/>
            <person name="Dunbar D."/>
            <person name="Bradley K.W."/>
            <person name="Asai D.J."/>
            <person name="Bowman C.A."/>
            <person name="Russell D.A."/>
            <person name="Pope W.H."/>
            <person name="Jacobs-Sera D."/>
            <person name="Hendrix R.W."/>
            <person name="Hatfull G.F."/>
        </authorList>
    </citation>
    <scope>NUCLEOTIDE SEQUENCE [LARGE SCALE GENOMIC DNA]</scope>
</reference>
<evidence type="ECO:0000313" key="1">
    <source>
        <dbReference type="EMBL" id="ALY10153.1"/>
    </source>
</evidence>
<protein>
    <submittedName>
        <fullName evidence="1">Uncharacterized protein</fullName>
    </submittedName>
</protein>
<proteinExistence type="predicted"/>
<organism evidence="1 2">
    <name type="scientific">Arthrobacter phage Rings</name>
    <dbReference type="NCBI Taxonomy" id="1772313"/>
    <lineage>
        <taxon>Viruses</taxon>
        <taxon>Duplodnaviria</taxon>
        <taxon>Heunggongvirae</taxon>
        <taxon>Uroviricota</taxon>
        <taxon>Caudoviricetes</taxon>
        <taxon>Amigovirus</taxon>
        <taxon>Amigovirus amigo</taxon>
    </lineage>
</organism>
<gene>
    <name evidence="1" type="primary">78</name>
    <name evidence="1" type="ORF">RINGS_78</name>
</gene>
<dbReference type="Proteomes" id="UP000224485">
    <property type="component" value="Segment"/>
</dbReference>
<accession>A0A0U3TM80</accession>
<sequence length="142" mass="16014">MTKETRVNVNDKVRGVLDLQVGDRIAFKATRGKDMRMNSSFTYGGTRGGYILDADGLFAVSIGTFLKNISGWDDTEWNIWRNVTPFPPKNHIIYVNKIRGAQAAGFFINRGNGLWQGVIQSDIKIFQNQIVEWQNATLDTTN</sequence>
<dbReference type="EMBL" id="KU160663">
    <property type="protein sequence ID" value="ALY10153.1"/>
    <property type="molecule type" value="Genomic_DNA"/>
</dbReference>
<evidence type="ECO:0000313" key="2">
    <source>
        <dbReference type="Proteomes" id="UP000224485"/>
    </source>
</evidence>